<dbReference type="RefSeq" id="WP_248360702.1">
    <property type="nucleotide sequence ID" value="NZ_AP025591.1"/>
</dbReference>
<keyword evidence="3" id="KW-0472">Membrane</keyword>
<feature type="transmembrane region" description="Helical" evidence="3">
    <location>
        <begin position="21"/>
        <end position="41"/>
    </location>
</feature>
<name>A0ABM7WU60_9BACT</name>
<dbReference type="Proteomes" id="UP001162891">
    <property type="component" value="Chromosome"/>
</dbReference>
<feature type="transmembrane region" description="Helical" evidence="3">
    <location>
        <begin position="102"/>
        <end position="120"/>
    </location>
</feature>
<feature type="transmembrane region" description="Helical" evidence="3">
    <location>
        <begin position="126"/>
        <end position="147"/>
    </location>
</feature>
<dbReference type="InterPro" id="IPR001932">
    <property type="entry name" value="PPM-type_phosphatase-like_dom"/>
</dbReference>
<dbReference type="EMBL" id="AP025591">
    <property type="protein sequence ID" value="BDG03023.1"/>
    <property type="molecule type" value="Genomic_DNA"/>
</dbReference>
<evidence type="ECO:0000256" key="1">
    <source>
        <dbReference type="ARBA" id="ARBA00022801"/>
    </source>
</evidence>
<dbReference type="PANTHER" id="PTHR43156">
    <property type="entry name" value="STAGE II SPORULATION PROTEIN E-RELATED"/>
    <property type="match status" value="1"/>
</dbReference>
<keyword evidence="6" id="KW-1185">Reference proteome</keyword>
<dbReference type="SUPFAM" id="SSF81606">
    <property type="entry name" value="PP2C-like"/>
    <property type="match status" value="1"/>
</dbReference>
<proteinExistence type="predicted"/>
<evidence type="ECO:0000259" key="4">
    <source>
        <dbReference type="SMART" id="SM00331"/>
    </source>
</evidence>
<evidence type="ECO:0000256" key="2">
    <source>
        <dbReference type="SAM" id="MobiDB-lite"/>
    </source>
</evidence>
<feature type="region of interest" description="Disordered" evidence="2">
    <location>
        <begin position="436"/>
        <end position="462"/>
    </location>
</feature>
<dbReference type="Gene3D" id="3.60.40.10">
    <property type="entry name" value="PPM-type phosphatase domain"/>
    <property type="match status" value="1"/>
</dbReference>
<evidence type="ECO:0000313" key="5">
    <source>
        <dbReference type="EMBL" id="BDG03023.1"/>
    </source>
</evidence>
<reference evidence="6" key="1">
    <citation type="journal article" date="2022" name="Int. J. Syst. Evol. Microbiol.">
        <title>Anaeromyxobacter oryzae sp. nov., Anaeromyxobacter diazotrophicus sp. nov. and Anaeromyxobacter paludicola sp. nov., isolated from paddy soils.</title>
        <authorList>
            <person name="Itoh H."/>
            <person name="Xu Z."/>
            <person name="Mise K."/>
            <person name="Masuda Y."/>
            <person name="Ushijima N."/>
            <person name="Hayakawa C."/>
            <person name="Shiratori Y."/>
            <person name="Senoo K."/>
        </authorList>
    </citation>
    <scope>NUCLEOTIDE SEQUENCE [LARGE SCALE GENOMIC DNA]</scope>
    <source>
        <strain evidence="6">Red232</strain>
    </source>
</reference>
<evidence type="ECO:0000313" key="6">
    <source>
        <dbReference type="Proteomes" id="UP001162891"/>
    </source>
</evidence>
<keyword evidence="1" id="KW-0378">Hydrolase</keyword>
<keyword evidence="3" id="KW-1133">Transmembrane helix</keyword>
<protein>
    <recommendedName>
        <fullName evidence="4">PPM-type phosphatase domain-containing protein</fullName>
    </recommendedName>
</protein>
<sequence>MAAVLVPLFLVLDWFTMPPELFGRFATYRFAVTGFMVVQLVTIRLTHASRWSFLHGFAFTVIVGGMITWMTVDLGGFDSSYYAGLNLIIAANLLIPWRTSYAAANSLLTVMMYVLVNAIWGGPFHVAALVNNLFFLGSMVVAAIATATAKFELIENEFAARTDLLEANQNLERSRAELKSARDALWGEMEVAKRIQTALLPQNRRVGAYDVAARMLPAAEVGGDYYDIVEAGEGRHWIAIGDVSGHGVESGLVMMMTQTSILSLVRENPALGPADVFHHVNGVLLENISRLRASRYMTLNVVRLEDDQLVLAGKHQDVLVWRAATGQVETVSNEGCWLGVVEDTRRAVRDQAVPMHEGDVALFYTDGATEAMSASGEMFGEGRLAAALARVASGPLDRAIESLFAELAAFRAQLVDDVTLLLVRRSTLAAAGALDGAASAQEGEEGDAAAVRALPARSRRRA</sequence>
<keyword evidence="3" id="KW-0812">Transmembrane</keyword>
<gene>
    <name evidence="5" type="ORF">AMOR_20190</name>
</gene>
<accession>A0ABM7WU60</accession>
<feature type="domain" description="PPM-type phosphatase" evidence="4">
    <location>
        <begin position="206"/>
        <end position="425"/>
    </location>
</feature>
<evidence type="ECO:0000256" key="3">
    <source>
        <dbReference type="SAM" id="Phobius"/>
    </source>
</evidence>
<dbReference type="InterPro" id="IPR036457">
    <property type="entry name" value="PPM-type-like_dom_sf"/>
</dbReference>
<dbReference type="Pfam" id="PF07228">
    <property type="entry name" value="SpoIIE"/>
    <property type="match status" value="1"/>
</dbReference>
<feature type="transmembrane region" description="Helical" evidence="3">
    <location>
        <begin position="53"/>
        <end position="72"/>
    </location>
</feature>
<dbReference type="SMART" id="SM00331">
    <property type="entry name" value="PP2C_SIG"/>
    <property type="match status" value="1"/>
</dbReference>
<organism evidence="5 6">
    <name type="scientific">Anaeromyxobacter oryzae</name>
    <dbReference type="NCBI Taxonomy" id="2918170"/>
    <lineage>
        <taxon>Bacteria</taxon>
        <taxon>Pseudomonadati</taxon>
        <taxon>Myxococcota</taxon>
        <taxon>Myxococcia</taxon>
        <taxon>Myxococcales</taxon>
        <taxon>Cystobacterineae</taxon>
        <taxon>Anaeromyxobacteraceae</taxon>
        <taxon>Anaeromyxobacter</taxon>
    </lineage>
</organism>
<dbReference type="InterPro" id="IPR052016">
    <property type="entry name" value="Bact_Sigma-Reg"/>
</dbReference>
<dbReference type="PANTHER" id="PTHR43156:SF2">
    <property type="entry name" value="STAGE II SPORULATION PROTEIN E"/>
    <property type="match status" value="1"/>
</dbReference>